<dbReference type="GO" id="GO:0008168">
    <property type="term" value="F:methyltransferase activity"/>
    <property type="evidence" value="ECO:0007669"/>
    <property type="project" value="UniProtKB-KW"/>
</dbReference>
<keyword evidence="3" id="KW-0808">Transferase</keyword>
<evidence type="ECO:0000259" key="1">
    <source>
        <dbReference type="Pfam" id="PF01755"/>
    </source>
</evidence>
<evidence type="ECO:0000313" key="4">
    <source>
        <dbReference type="Proteomes" id="UP001370348"/>
    </source>
</evidence>
<organism evidence="3 4">
    <name type="scientific">Pendulispora albinea</name>
    <dbReference type="NCBI Taxonomy" id="2741071"/>
    <lineage>
        <taxon>Bacteria</taxon>
        <taxon>Pseudomonadati</taxon>
        <taxon>Myxococcota</taxon>
        <taxon>Myxococcia</taxon>
        <taxon>Myxococcales</taxon>
        <taxon>Sorangiineae</taxon>
        <taxon>Pendulisporaceae</taxon>
        <taxon>Pendulispora</taxon>
    </lineage>
</organism>
<dbReference type="CDD" id="cd02440">
    <property type="entry name" value="AdoMet_MTases"/>
    <property type="match status" value="1"/>
</dbReference>
<protein>
    <submittedName>
        <fullName evidence="3">Methyltransferase domain-containing protein</fullName>
    </submittedName>
</protein>
<dbReference type="SUPFAM" id="SSF53335">
    <property type="entry name" value="S-adenosyl-L-methionine-dependent methyltransferases"/>
    <property type="match status" value="1"/>
</dbReference>
<dbReference type="Proteomes" id="UP001370348">
    <property type="component" value="Chromosome"/>
</dbReference>
<proteinExistence type="predicted"/>
<feature type="domain" description="Methyltransferase" evidence="2">
    <location>
        <begin position="50"/>
        <end position="129"/>
    </location>
</feature>
<evidence type="ECO:0000259" key="2">
    <source>
        <dbReference type="Pfam" id="PF13649"/>
    </source>
</evidence>
<dbReference type="Pfam" id="PF01755">
    <property type="entry name" value="Glyco_transf_25"/>
    <property type="match status" value="1"/>
</dbReference>
<dbReference type="GO" id="GO:0032259">
    <property type="term" value="P:methylation"/>
    <property type="evidence" value="ECO:0007669"/>
    <property type="project" value="UniProtKB-KW"/>
</dbReference>
<keyword evidence="4" id="KW-1185">Reference proteome</keyword>
<dbReference type="Gene3D" id="3.40.50.150">
    <property type="entry name" value="Vaccinia Virus protein VP39"/>
    <property type="match status" value="1"/>
</dbReference>
<dbReference type="EMBL" id="CP089984">
    <property type="protein sequence ID" value="WXB19602.1"/>
    <property type="molecule type" value="Genomic_DNA"/>
</dbReference>
<dbReference type="RefSeq" id="WP_394829207.1">
    <property type="nucleotide sequence ID" value="NZ_CP089984.1"/>
</dbReference>
<dbReference type="InterPro" id="IPR002654">
    <property type="entry name" value="Glyco_trans_25"/>
</dbReference>
<keyword evidence="3" id="KW-0489">Methyltransferase</keyword>
<name>A0ABZ2MAQ5_9BACT</name>
<dbReference type="InterPro" id="IPR029063">
    <property type="entry name" value="SAM-dependent_MTases_sf"/>
</dbReference>
<accession>A0ABZ2MAQ5</accession>
<dbReference type="InterPro" id="IPR041698">
    <property type="entry name" value="Methyltransf_25"/>
</dbReference>
<evidence type="ECO:0000313" key="3">
    <source>
        <dbReference type="EMBL" id="WXB19602.1"/>
    </source>
</evidence>
<reference evidence="3 4" key="1">
    <citation type="submission" date="2021-12" db="EMBL/GenBank/DDBJ databases">
        <title>Discovery of the Pendulisporaceae a myxobacterial family with distinct sporulation behavior and unique specialized metabolism.</title>
        <authorList>
            <person name="Garcia R."/>
            <person name="Popoff A."/>
            <person name="Bader C.D."/>
            <person name="Loehr J."/>
            <person name="Walesch S."/>
            <person name="Walt C."/>
            <person name="Boldt J."/>
            <person name="Bunk B."/>
            <person name="Haeckl F.J.F.P.J."/>
            <person name="Gunesch A.P."/>
            <person name="Birkelbach J."/>
            <person name="Nuebel U."/>
            <person name="Pietschmann T."/>
            <person name="Bach T."/>
            <person name="Mueller R."/>
        </authorList>
    </citation>
    <scope>NUCLEOTIDE SEQUENCE [LARGE SCALE GENOMIC DNA]</scope>
    <source>
        <strain evidence="3 4">MSr11954</strain>
    </source>
</reference>
<sequence length="393" mass="44078">MLANHAAIFATAYDDRRWGEGAGAGSTLEATRAYRAFIEQFIVERGIRSVLDLGCGDGGLSAAIDWKGARYLGIDVVGRLVQANRARFPNLAFAVGDAMELQPHAGFDLLIVKDVLQHWSHQTVLAFLAQPALASFRHVLITHCDHEWANNPDVEDGGWRPLNMLAAPFTAWGARSLRRFGTKRMVHRGPSLAARDLLERLEWWIISLDRRPDRLAHARAQLERIGVTKARRFQAFDGHRLQLTSQRPDWVRKGAVGCYLSHLALLKQAQARRAPCVIVEDDLVLVDDFATAFDAFVGEVPEDWDVLLLPGRWHREPPEVLGPHHCRLVATWGTAMSILRLPAIDRLLEEADSLDRPIDDYYIRMMPSLKFYAPRRDLVAQDGSLGTNIGDHG</sequence>
<dbReference type="Pfam" id="PF13649">
    <property type="entry name" value="Methyltransf_25"/>
    <property type="match status" value="1"/>
</dbReference>
<feature type="domain" description="Glycosyl transferase family 25" evidence="1">
    <location>
        <begin position="204"/>
        <end position="305"/>
    </location>
</feature>
<dbReference type="CDD" id="cd06532">
    <property type="entry name" value="Glyco_transf_25"/>
    <property type="match status" value="1"/>
</dbReference>
<gene>
    <name evidence="3" type="ORF">LZC94_20540</name>
</gene>